<evidence type="ECO:0000256" key="1">
    <source>
        <dbReference type="SAM" id="MobiDB-lite"/>
    </source>
</evidence>
<gene>
    <name evidence="2" type="ORF">B5M09_013254</name>
</gene>
<dbReference type="PANTHER" id="PTHR37558:SF1">
    <property type="entry name" value="HTH CENPB-TYPE DOMAIN-CONTAINING PROTEIN"/>
    <property type="match status" value="1"/>
</dbReference>
<name>A0A3R7X8P2_APHAT</name>
<accession>A0A3R7X8P2</accession>
<dbReference type="Proteomes" id="UP000284702">
    <property type="component" value="Unassembled WGS sequence"/>
</dbReference>
<feature type="region of interest" description="Disordered" evidence="1">
    <location>
        <begin position="239"/>
        <end position="263"/>
    </location>
</feature>
<organism evidence="2 3">
    <name type="scientific">Aphanomyces astaci</name>
    <name type="common">Crayfish plague agent</name>
    <dbReference type="NCBI Taxonomy" id="112090"/>
    <lineage>
        <taxon>Eukaryota</taxon>
        <taxon>Sar</taxon>
        <taxon>Stramenopiles</taxon>
        <taxon>Oomycota</taxon>
        <taxon>Saprolegniomycetes</taxon>
        <taxon>Saprolegniales</taxon>
        <taxon>Verrucalvaceae</taxon>
        <taxon>Aphanomyces</taxon>
    </lineage>
</organism>
<dbReference type="EMBL" id="MZMZ02000452">
    <property type="protein sequence ID" value="RQM30875.1"/>
    <property type="molecule type" value="Genomic_DNA"/>
</dbReference>
<reference evidence="2" key="1">
    <citation type="submission" date="2018-07" db="EMBL/GenBank/DDBJ databases">
        <title>Annotation of Aphanomyces astaci genome assembly.</title>
        <authorList>
            <person name="Studholme D.J."/>
        </authorList>
    </citation>
    <scope>NUCLEOTIDE SEQUENCE [LARGE SCALE GENOMIC DNA]</scope>
    <source>
        <strain evidence="2">Pc</strain>
    </source>
</reference>
<evidence type="ECO:0000313" key="2">
    <source>
        <dbReference type="EMBL" id="RQM30875.1"/>
    </source>
</evidence>
<feature type="non-terminal residue" evidence="2">
    <location>
        <position position="297"/>
    </location>
</feature>
<proteinExistence type="predicted"/>
<keyword evidence="3" id="KW-1185">Reference proteome</keyword>
<dbReference type="VEuPathDB" id="FungiDB:H257_14781"/>
<sequence>MARAFGTLEVDELYAYSGGSVRAFTRDPVDLKIRMILQCNSVTAHTSVALRECISGLPDQGIDTMRRLFIRNVNSEESYVNPNRWLYVVDSTIVLKELAAKATLETWFFCTWWSDADDISLLTQVNIDLPFKEAKNTTKAWDAVANKLRQFHGFGRIGLDGKKASSRFYQLLRVHRKLQESSKYLSGVEQDETGKIMLLDQLIQLFDEASDKRQAERATTAAKATEKEAAAGYVREQAMMRGRRKSNEGDDSTDSDVASRKRKAIFESQDREIALEHEGLEFKKYKFEMELQEREKD</sequence>
<evidence type="ECO:0000313" key="3">
    <source>
        <dbReference type="Proteomes" id="UP000284702"/>
    </source>
</evidence>
<protein>
    <submittedName>
        <fullName evidence="2">Uncharacterized protein</fullName>
    </submittedName>
</protein>
<dbReference type="PANTHER" id="PTHR37558">
    <property type="entry name" value="HTH CENPB-TYPE DOMAIN-CONTAINING PROTEIN"/>
    <property type="match status" value="1"/>
</dbReference>
<dbReference type="AlphaFoldDB" id="A0A3R7X8P2"/>
<comment type="caution">
    <text evidence="2">The sequence shown here is derived from an EMBL/GenBank/DDBJ whole genome shotgun (WGS) entry which is preliminary data.</text>
</comment>